<dbReference type="Proteomes" id="UP000507954">
    <property type="component" value="Unassembled WGS sequence"/>
</dbReference>
<protein>
    <submittedName>
        <fullName evidence="1">Uncharacterized protein</fullName>
    </submittedName>
</protein>
<name>A0A508X412_9HYPH</name>
<accession>A0A508X412</accession>
<evidence type="ECO:0000313" key="1">
    <source>
        <dbReference type="EMBL" id="VTZ64578.1"/>
    </source>
</evidence>
<dbReference type="AlphaFoldDB" id="A0A508X412"/>
<gene>
    <name evidence="1" type="ORF">EMEDMD4_620050</name>
</gene>
<reference evidence="1" key="1">
    <citation type="submission" date="2019-06" db="EMBL/GenBank/DDBJ databases">
        <authorList>
            <person name="Le Quere A."/>
            <person name="Colella S."/>
        </authorList>
    </citation>
    <scope>NUCLEOTIDE SEQUENCE</scope>
    <source>
        <strain evidence="1">EmedicaeMD41</strain>
    </source>
</reference>
<sequence>MYGQILFFEGGIMASLSVLARTGISACAIAKYCKELILASRKLALGYFPTASRAENIVMINHLE</sequence>
<organism evidence="1">
    <name type="scientific">Sinorhizobium medicae</name>
    <dbReference type="NCBI Taxonomy" id="110321"/>
    <lineage>
        <taxon>Bacteria</taxon>
        <taxon>Pseudomonadati</taxon>
        <taxon>Pseudomonadota</taxon>
        <taxon>Alphaproteobacteria</taxon>
        <taxon>Hyphomicrobiales</taxon>
        <taxon>Rhizobiaceae</taxon>
        <taxon>Sinorhizobium/Ensifer group</taxon>
        <taxon>Sinorhizobium</taxon>
    </lineage>
</organism>
<proteinExistence type="predicted"/>
<dbReference type="EMBL" id="CABFNB010000131">
    <property type="protein sequence ID" value="VTZ64578.1"/>
    <property type="molecule type" value="Genomic_DNA"/>
</dbReference>